<organism evidence="6 7">
    <name type="scientific">Lottia gigantea</name>
    <name type="common">Giant owl limpet</name>
    <dbReference type="NCBI Taxonomy" id="225164"/>
    <lineage>
        <taxon>Eukaryota</taxon>
        <taxon>Metazoa</taxon>
        <taxon>Spiralia</taxon>
        <taxon>Lophotrochozoa</taxon>
        <taxon>Mollusca</taxon>
        <taxon>Gastropoda</taxon>
        <taxon>Patellogastropoda</taxon>
        <taxon>Lottioidea</taxon>
        <taxon>Lottiidae</taxon>
        <taxon>Lottia</taxon>
    </lineage>
</organism>
<protein>
    <recommendedName>
        <fullName evidence="5">C2H2-type domain-containing protein</fullName>
    </recommendedName>
</protein>
<evidence type="ECO:0000313" key="6">
    <source>
        <dbReference type="EMBL" id="ESO94979.1"/>
    </source>
</evidence>
<keyword evidence="7" id="KW-1185">Reference proteome</keyword>
<feature type="domain" description="C2H2-type" evidence="5">
    <location>
        <begin position="96"/>
        <end position="124"/>
    </location>
</feature>
<keyword evidence="2 4" id="KW-0863">Zinc-finger</keyword>
<reference evidence="6 7" key="1">
    <citation type="journal article" date="2013" name="Nature">
        <title>Insights into bilaterian evolution from three spiralian genomes.</title>
        <authorList>
            <person name="Simakov O."/>
            <person name="Marletaz F."/>
            <person name="Cho S.J."/>
            <person name="Edsinger-Gonzales E."/>
            <person name="Havlak P."/>
            <person name="Hellsten U."/>
            <person name="Kuo D.H."/>
            <person name="Larsson T."/>
            <person name="Lv J."/>
            <person name="Arendt D."/>
            <person name="Savage R."/>
            <person name="Osoegawa K."/>
            <person name="de Jong P."/>
            <person name="Grimwood J."/>
            <person name="Chapman J.A."/>
            <person name="Shapiro H."/>
            <person name="Aerts A."/>
            <person name="Otillar R.P."/>
            <person name="Terry A.Y."/>
            <person name="Boore J.L."/>
            <person name="Grigoriev I.V."/>
            <person name="Lindberg D.R."/>
            <person name="Seaver E.C."/>
            <person name="Weisblat D.A."/>
            <person name="Putnam N.H."/>
            <person name="Rokhsar D.S."/>
        </authorList>
    </citation>
    <scope>NUCLEOTIDE SEQUENCE [LARGE SCALE GENOMIC DNA]</scope>
</reference>
<dbReference type="InterPro" id="IPR036236">
    <property type="entry name" value="Znf_C2H2_sf"/>
</dbReference>
<gene>
    <name evidence="6" type="ORF">LOTGIDRAFT_160732</name>
</gene>
<keyword evidence="1" id="KW-0479">Metal-binding</keyword>
<proteinExistence type="predicted"/>
<dbReference type="Gene3D" id="3.30.160.60">
    <property type="entry name" value="Classic Zinc Finger"/>
    <property type="match status" value="1"/>
</dbReference>
<dbReference type="SMART" id="SM00355">
    <property type="entry name" value="ZnF_C2H2"/>
    <property type="match status" value="2"/>
</dbReference>
<dbReference type="AlphaFoldDB" id="V4C0K8"/>
<dbReference type="GO" id="GO:0008270">
    <property type="term" value="F:zinc ion binding"/>
    <property type="evidence" value="ECO:0007669"/>
    <property type="project" value="UniProtKB-KW"/>
</dbReference>
<dbReference type="InterPro" id="IPR007588">
    <property type="entry name" value="Znf_FLYWCH"/>
</dbReference>
<dbReference type="OrthoDB" id="7761241at2759"/>
<dbReference type="EMBL" id="KB201701">
    <property type="protein sequence ID" value="ESO94979.1"/>
    <property type="molecule type" value="Genomic_DNA"/>
</dbReference>
<dbReference type="RefSeq" id="XP_009054182.1">
    <property type="nucleotide sequence ID" value="XM_009055934.1"/>
</dbReference>
<evidence type="ECO:0000313" key="7">
    <source>
        <dbReference type="Proteomes" id="UP000030746"/>
    </source>
</evidence>
<dbReference type="Pfam" id="PF04500">
    <property type="entry name" value="FLYWCH"/>
    <property type="match status" value="1"/>
</dbReference>
<dbReference type="HOGENOM" id="CLU_1620904_0_0_1"/>
<feature type="domain" description="C2H2-type" evidence="5">
    <location>
        <begin position="124"/>
        <end position="144"/>
    </location>
</feature>
<sequence length="164" mass="19111">MYHNFLALQNVVDDMKIEAGPVEWFVPTKRGGRFLCYDGYMYRVNKKTENMKTMTCRINWRCTTKCCSSYVTTIDDVVCFDSLQVNSPLKASEKKVPCPICGMFLLQRRSLKRHFVAKHLNERVSCEFCGKKFTQTCNLHRHMKNSCPILLTSTEQSEQAYKLQ</sequence>
<keyword evidence="3" id="KW-0862">Zinc</keyword>
<dbReference type="GeneID" id="20238484"/>
<evidence type="ECO:0000256" key="2">
    <source>
        <dbReference type="ARBA" id="ARBA00022771"/>
    </source>
</evidence>
<dbReference type="PROSITE" id="PS50157">
    <property type="entry name" value="ZINC_FINGER_C2H2_2"/>
    <property type="match status" value="2"/>
</dbReference>
<dbReference type="SUPFAM" id="SSF57667">
    <property type="entry name" value="beta-beta-alpha zinc fingers"/>
    <property type="match status" value="1"/>
</dbReference>
<dbReference type="InterPro" id="IPR013087">
    <property type="entry name" value="Znf_C2H2_type"/>
</dbReference>
<evidence type="ECO:0000256" key="1">
    <source>
        <dbReference type="ARBA" id="ARBA00022723"/>
    </source>
</evidence>
<name>V4C0K8_LOTGI</name>
<evidence type="ECO:0000259" key="5">
    <source>
        <dbReference type="PROSITE" id="PS50157"/>
    </source>
</evidence>
<evidence type="ECO:0000256" key="4">
    <source>
        <dbReference type="PROSITE-ProRule" id="PRU00042"/>
    </source>
</evidence>
<dbReference type="CTD" id="20238484"/>
<accession>V4C0K8</accession>
<dbReference type="Proteomes" id="UP000030746">
    <property type="component" value="Unassembled WGS sequence"/>
</dbReference>
<dbReference type="KEGG" id="lgi:LOTGIDRAFT_160732"/>
<dbReference type="Gene3D" id="2.20.25.240">
    <property type="match status" value="1"/>
</dbReference>
<evidence type="ECO:0000256" key="3">
    <source>
        <dbReference type="ARBA" id="ARBA00022833"/>
    </source>
</evidence>